<sequence>MLIIFQILLNSKKKRDLDLVNLTYQLTPRKSFYYGKLISSENVNYQHHIKKSNNSQQKKQLTPSVTQSSSLGVVIPLKTTRPSLQFDKQIILTKQNSSSQILIKISQIPNQISKGEKTLIQKLIEKPGILTSPGEYDKQFTQNNQKELIVTQSDIQNSSRQIPQEKLKQFQQQSFDQKDQSNLSSNKFSQQKHIIQTQQIKKQQIFNQKQLISSFQENQSQGLNDFPMTSGGQNLQQIFSSIQLELKEAVQQAAQNPNLNMREIQELPDDANSSLDQIILYQFQK</sequence>
<dbReference type="Proteomes" id="UP000689195">
    <property type="component" value="Unassembled WGS sequence"/>
</dbReference>
<accession>A0A8S1VSK5</accession>
<dbReference type="EMBL" id="CAJJDO010000070">
    <property type="protein sequence ID" value="CAD8178742.1"/>
    <property type="molecule type" value="Genomic_DNA"/>
</dbReference>
<name>A0A8S1VSK5_9CILI</name>
<evidence type="ECO:0000313" key="1">
    <source>
        <dbReference type="EMBL" id="CAD8178742.1"/>
    </source>
</evidence>
<reference evidence="1" key="1">
    <citation type="submission" date="2021-01" db="EMBL/GenBank/DDBJ databases">
        <authorList>
            <consortium name="Genoscope - CEA"/>
            <person name="William W."/>
        </authorList>
    </citation>
    <scope>NUCLEOTIDE SEQUENCE</scope>
</reference>
<evidence type="ECO:0000313" key="2">
    <source>
        <dbReference type="Proteomes" id="UP000689195"/>
    </source>
</evidence>
<proteinExistence type="predicted"/>
<dbReference type="AlphaFoldDB" id="A0A8S1VSK5"/>
<protein>
    <submittedName>
        <fullName evidence="1">Uncharacterized protein</fullName>
    </submittedName>
</protein>
<organism evidence="1 2">
    <name type="scientific">Paramecium pentaurelia</name>
    <dbReference type="NCBI Taxonomy" id="43138"/>
    <lineage>
        <taxon>Eukaryota</taxon>
        <taxon>Sar</taxon>
        <taxon>Alveolata</taxon>
        <taxon>Ciliophora</taxon>
        <taxon>Intramacronucleata</taxon>
        <taxon>Oligohymenophorea</taxon>
        <taxon>Peniculida</taxon>
        <taxon>Parameciidae</taxon>
        <taxon>Paramecium</taxon>
    </lineage>
</organism>
<comment type="caution">
    <text evidence="1">The sequence shown here is derived from an EMBL/GenBank/DDBJ whole genome shotgun (WGS) entry which is preliminary data.</text>
</comment>
<gene>
    <name evidence="1" type="ORF">PPENT_87.1.T0700084</name>
</gene>
<keyword evidence="2" id="KW-1185">Reference proteome</keyword>